<accession>A0A3L7JD94</accession>
<reference evidence="2 3" key="1">
    <citation type="submission" date="2018-10" db="EMBL/GenBank/DDBJ databases">
        <authorList>
            <person name="Li J."/>
        </authorList>
    </citation>
    <scope>NUCLEOTIDE SEQUENCE [LARGE SCALE GENOMIC DNA]</scope>
    <source>
        <strain evidence="2 3">ZD1-4</strain>
    </source>
</reference>
<dbReference type="InterPro" id="IPR010852">
    <property type="entry name" value="ABATE"/>
</dbReference>
<evidence type="ECO:0000313" key="3">
    <source>
        <dbReference type="Proteomes" id="UP000282460"/>
    </source>
</evidence>
<dbReference type="Gene3D" id="1.10.3300.10">
    <property type="entry name" value="Jann2411-like domain"/>
    <property type="match status" value="1"/>
</dbReference>
<comment type="caution">
    <text evidence="2">The sequence shown here is derived from an EMBL/GenBank/DDBJ whole genome shotgun (WGS) entry which is preliminary data.</text>
</comment>
<gene>
    <name evidence="2" type="ORF">D9V28_00760</name>
</gene>
<dbReference type="PANTHER" id="PTHR35525">
    <property type="entry name" value="BLL6575 PROTEIN"/>
    <property type="match status" value="1"/>
</dbReference>
<evidence type="ECO:0000313" key="2">
    <source>
        <dbReference type="EMBL" id="RLQ86462.1"/>
    </source>
</evidence>
<keyword evidence="3" id="KW-1185">Reference proteome</keyword>
<dbReference type="RefSeq" id="WP_121658823.1">
    <property type="nucleotide sequence ID" value="NZ_BMEK01000001.1"/>
</dbReference>
<evidence type="ECO:0000259" key="1">
    <source>
        <dbReference type="Pfam" id="PF11706"/>
    </source>
</evidence>
<name>A0A3L7JD94_9MICO</name>
<dbReference type="OrthoDB" id="3531194at2"/>
<dbReference type="PANTHER" id="PTHR35525:SF3">
    <property type="entry name" value="BLL6575 PROTEIN"/>
    <property type="match status" value="1"/>
</dbReference>
<sequence>MLFAYDTEVSLVSTAALINTLPGASASGNDELSTGEQLVAFLDRVEFTGSRAGDTAELEEMRALRWRLRGFWTRDEVGVVDLVNELLREARALPQLVRHDHWNWHVHATEASAPVAHRAQVETAMAIIDLVRTKELERLHECAADDCTAVVVDLTRNRSKRYCDVGNCGNRMHVAAYRSRQRRGGEKVS</sequence>
<dbReference type="EMBL" id="RCWJ01000001">
    <property type="protein sequence ID" value="RLQ86462.1"/>
    <property type="molecule type" value="Genomic_DNA"/>
</dbReference>
<dbReference type="SUPFAM" id="SSF160904">
    <property type="entry name" value="Jann2411-like"/>
    <property type="match status" value="1"/>
</dbReference>
<dbReference type="InterPro" id="IPR021005">
    <property type="entry name" value="Znf_CGNR"/>
</dbReference>
<dbReference type="Proteomes" id="UP000282460">
    <property type="component" value="Unassembled WGS sequence"/>
</dbReference>
<feature type="domain" description="Zinc finger CGNR" evidence="1">
    <location>
        <begin position="138"/>
        <end position="181"/>
    </location>
</feature>
<organism evidence="2 3">
    <name type="scientific">Mycetocola zhadangensis</name>
    <dbReference type="NCBI Taxonomy" id="1164595"/>
    <lineage>
        <taxon>Bacteria</taxon>
        <taxon>Bacillati</taxon>
        <taxon>Actinomycetota</taxon>
        <taxon>Actinomycetes</taxon>
        <taxon>Micrococcales</taxon>
        <taxon>Microbacteriaceae</taxon>
        <taxon>Mycetocola</taxon>
    </lineage>
</organism>
<proteinExistence type="predicted"/>
<protein>
    <submittedName>
        <fullName evidence="2">Zf-CGNR multi-domain protein</fullName>
    </submittedName>
</protein>
<dbReference type="InterPro" id="IPR023286">
    <property type="entry name" value="ABATE_dom_sf"/>
</dbReference>
<dbReference type="Pfam" id="PF11706">
    <property type="entry name" value="zf-CGNR"/>
    <property type="match status" value="1"/>
</dbReference>
<dbReference type="Pfam" id="PF07336">
    <property type="entry name" value="ABATE"/>
    <property type="match status" value="1"/>
</dbReference>
<dbReference type="AlphaFoldDB" id="A0A3L7JD94"/>